<feature type="transmembrane region" description="Helical" evidence="1">
    <location>
        <begin position="59"/>
        <end position="76"/>
    </location>
</feature>
<dbReference type="RefSeq" id="WP_080828356.1">
    <property type="nucleotide sequence ID" value="NZ_CP039889.1"/>
</dbReference>
<name>A0AAE6BKQ1_AGRTU</name>
<dbReference type="Proteomes" id="UP000298646">
    <property type="component" value="Chromosome circular"/>
</dbReference>
<organism evidence="2 3">
    <name type="scientific">Agrobacterium tumefaciens</name>
    <dbReference type="NCBI Taxonomy" id="358"/>
    <lineage>
        <taxon>Bacteria</taxon>
        <taxon>Pseudomonadati</taxon>
        <taxon>Pseudomonadota</taxon>
        <taxon>Alphaproteobacteria</taxon>
        <taxon>Hyphomicrobiales</taxon>
        <taxon>Rhizobiaceae</taxon>
        <taxon>Rhizobium/Agrobacterium group</taxon>
        <taxon>Agrobacterium</taxon>
        <taxon>Agrobacterium tumefaciens complex</taxon>
    </lineage>
</organism>
<evidence type="ECO:0000313" key="2">
    <source>
        <dbReference type="EMBL" id="QCL99946.1"/>
    </source>
</evidence>
<proteinExistence type="predicted"/>
<keyword evidence="1" id="KW-0472">Membrane</keyword>
<protein>
    <recommendedName>
        <fullName evidence="4">Hemolysin XhlA</fullName>
    </recommendedName>
</protein>
<evidence type="ECO:0008006" key="4">
    <source>
        <dbReference type="Google" id="ProtNLM"/>
    </source>
</evidence>
<evidence type="ECO:0000313" key="3">
    <source>
        <dbReference type="Proteomes" id="UP000298646"/>
    </source>
</evidence>
<gene>
    <name evidence="2" type="ORF">CFBP6624_07225</name>
</gene>
<evidence type="ECO:0000256" key="1">
    <source>
        <dbReference type="SAM" id="Phobius"/>
    </source>
</evidence>
<reference evidence="2 3" key="1">
    <citation type="submission" date="2019-04" db="EMBL/GenBank/DDBJ databases">
        <title>Complete genome sequence of Agrobacterium tumefaciens CFBP6624.</title>
        <authorList>
            <person name="Haryono M."/>
            <person name="Lin Y.-C."/>
            <person name="Lai E.-M."/>
            <person name="Kuo C.-H."/>
        </authorList>
    </citation>
    <scope>NUCLEOTIDE SEQUENCE [LARGE SCALE GENOMIC DNA]</scope>
    <source>
        <strain evidence="2 3">CFBP6624</strain>
    </source>
</reference>
<sequence length="82" mass="8853">MNGFDFPAHIATKVEQAHTRIDEVAVRVTALERDSAVRDERMDGIRTSLTKIETSIGKVVWLVAAAIIGGIMTFILKGGLSG</sequence>
<dbReference type="EMBL" id="CP039907">
    <property type="protein sequence ID" value="QCL99946.1"/>
    <property type="molecule type" value="Genomic_DNA"/>
</dbReference>
<keyword evidence="1" id="KW-0812">Transmembrane</keyword>
<keyword evidence="1" id="KW-1133">Transmembrane helix</keyword>
<dbReference type="AlphaFoldDB" id="A0AAE6BKQ1"/>
<accession>A0AAE6BKQ1</accession>